<gene>
    <name evidence="7" type="ORF">N7493_005842</name>
</gene>
<evidence type="ECO:0000256" key="3">
    <source>
        <dbReference type="ARBA" id="ARBA00022741"/>
    </source>
</evidence>
<protein>
    <recommendedName>
        <fullName evidence="6">Protein kinase domain-containing protein</fullName>
    </recommendedName>
</protein>
<dbReference type="GO" id="GO:0043484">
    <property type="term" value="P:regulation of RNA splicing"/>
    <property type="evidence" value="ECO:0007669"/>
    <property type="project" value="TreeGrafter"/>
</dbReference>
<dbReference type="PANTHER" id="PTHR45646:SF11">
    <property type="entry name" value="SERINE_THREONINE-PROTEIN KINASE DOA"/>
    <property type="match status" value="1"/>
</dbReference>
<reference evidence="7" key="2">
    <citation type="submission" date="2023-01" db="EMBL/GenBank/DDBJ databases">
        <authorList>
            <person name="Petersen C."/>
        </authorList>
    </citation>
    <scope>NUCLEOTIDE SEQUENCE</scope>
    <source>
        <strain evidence="7">IBT 17514</strain>
    </source>
</reference>
<dbReference type="PROSITE" id="PS50011">
    <property type="entry name" value="PROTEIN_KINASE_DOM"/>
    <property type="match status" value="1"/>
</dbReference>
<dbReference type="PANTHER" id="PTHR45646">
    <property type="entry name" value="SERINE/THREONINE-PROTEIN KINASE DOA-RELATED"/>
    <property type="match status" value="1"/>
</dbReference>
<dbReference type="InterPro" id="IPR011009">
    <property type="entry name" value="Kinase-like_dom_sf"/>
</dbReference>
<accession>A0AAD6HLK8</accession>
<keyword evidence="3" id="KW-0547">Nucleotide-binding</keyword>
<evidence type="ECO:0000259" key="6">
    <source>
        <dbReference type="PROSITE" id="PS50011"/>
    </source>
</evidence>
<dbReference type="Proteomes" id="UP001215712">
    <property type="component" value="Unassembled WGS sequence"/>
</dbReference>
<comment type="caution">
    <text evidence="7">The sequence shown here is derived from an EMBL/GenBank/DDBJ whole genome shotgun (WGS) entry which is preliminary data.</text>
</comment>
<organism evidence="7 8">
    <name type="scientific">Penicillium malachiteum</name>
    <dbReference type="NCBI Taxonomy" id="1324776"/>
    <lineage>
        <taxon>Eukaryota</taxon>
        <taxon>Fungi</taxon>
        <taxon>Dikarya</taxon>
        <taxon>Ascomycota</taxon>
        <taxon>Pezizomycotina</taxon>
        <taxon>Eurotiomycetes</taxon>
        <taxon>Eurotiomycetidae</taxon>
        <taxon>Eurotiales</taxon>
        <taxon>Aspergillaceae</taxon>
        <taxon>Penicillium</taxon>
    </lineage>
</organism>
<dbReference type="SUPFAM" id="SSF56112">
    <property type="entry name" value="Protein kinase-like (PK-like)"/>
    <property type="match status" value="1"/>
</dbReference>
<evidence type="ECO:0000313" key="8">
    <source>
        <dbReference type="Proteomes" id="UP001215712"/>
    </source>
</evidence>
<dbReference type="AlphaFoldDB" id="A0AAD6HLK8"/>
<dbReference type="GO" id="GO:0005524">
    <property type="term" value="F:ATP binding"/>
    <property type="evidence" value="ECO:0007669"/>
    <property type="project" value="UniProtKB-KW"/>
</dbReference>
<dbReference type="InterPro" id="IPR051175">
    <property type="entry name" value="CLK_kinases"/>
</dbReference>
<dbReference type="Gene3D" id="1.10.510.10">
    <property type="entry name" value="Transferase(Phosphotransferase) domain 1"/>
    <property type="match status" value="1"/>
</dbReference>
<evidence type="ECO:0000256" key="1">
    <source>
        <dbReference type="ARBA" id="ARBA00022527"/>
    </source>
</evidence>
<keyword evidence="1" id="KW-0723">Serine/threonine-protein kinase</keyword>
<proteinExistence type="predicted"/>
<dbReference type="GO" id="GO:0004674">
    <property type="term" value="F:protein serine/threonine kinase activity"/>
    <property type="evidence" value="ECO:0007669"/>
    <property type="project" value="UniProtKB-KW"/>
</dbReference>
<dbReference type="InterPro" id="IPR000719">
    <property type="entry name" value="Prot_kinase_dom"/>
</dbReference>
<feature type="domain" description="Protein kinase" evidence="6">
    <location>
        <begin position="1"/>
        <end position="201"/>
    </location>
</feature>
<keyword evidence="4" id="KW-0418">Kinase</keyword>
<keyword evidence="5" id="KW-0067">ATP-binding</keyword>
<sequence length="201" mass="22654">MATCREGAYVAVKILIAEAKYREMREIQIMQELASHHARPKHMVHLLDNLEIKSPNGFHACLVFELLGPNIPDTIDARFPSGRLPGELAKAIAKQSLIGLDVLHQNGIGHGDLHTRNLAFTLPYLGSLTEAEFMEMLGKPEIGHIRRHDGKLLESGIPKYVVKPTSHLNQYQNSAPTIKIIDFGQSFYPLQFPKHYIPRYL</sequence>
<evidence type="ECO:0000313" key="7">
    <source>
        <dbReference type="EMBL" id="KAJ5726815.1"/>
    </source>
</evidence>
<evidence type="ECO:0000256" key="5">
    <source>
        <dbReference type="ARBA" id="ARBA00022840"/>
    </source>
</evidence>
<dbReference type="Gene3D" id="3.30.200.20">
    <property type="entry name" value="Phosphorylase Kinase, domain 1"/>
    <property type="match status" value="1"/>
</dbReference>
<reference evidence="7" key="1">
    <citation type="journal article" date="2023" name="IMA Fungus">
        <title>Comparative genomic study of the Penicillium genus elucidates a diverse pangenome and 15 lateral gene transfer events.</title>
        <authorList>
            <person name="Petersen C."/>
            <person name="Sorensen T."/>
            <person name="Nielsen M.R."/>
            <person name="Sondergaard T.E."/>
            <person name="Sorensen J.L."/>
            <person name="Fitzpatrick D.A."/>
            <person name="Frisvad J.C."/>
            <person name="Nielsen K.L."/>
        </authorList>
    </citation>
    <scope>NUCLEOTIDE SEQUENCE</scope>
    <source>
        <strain evidence="7">IBT 17514</strain>
    </source>
</reference>
<keyword evidence="2" id="KW-0808">Transferase</keyword>
<keyword evidence="8" id="KW-1185">Reference proteome</keyword>
<dbReference type="GO" id="GO:0005634">
    <property type="term" value="C:nucleus"/>
    <property type="evidence" value="ECO:0007669"/>
    <property type="project" value="TreeGrafter"/>
</dbReference>
<evidence type="ECO:0000256" key="2">
    <source>
        <dbReference type="ARBA" id="ARBA00022679"/>
    </source>
</evidence>
<dbReference type="EMBL" id="JAQJAN010000007">
    <property type="protein sequence ID" value="KAJ5726815.1"/>
    <property type="molecule type" value="Genomic_DNA"/>
</dbReference>
<name>A0AAD6HLK8_9EURO</name>
<evidence type="ECO:0000256" key="4">
    <source>
        <dbReference type="ARBA" id="ARBA00022777"/>
    </source>
</evidence>